<organism evidence="7 8">
    <name type="scientific">Patagioenas fasciata monilis</name>
    <dbReference type="NCBI Taxonomy" id="372326"/>
    <lineage>
        <taxon>Eukaryota</taxon>
        <taxon>Metazoa</taxon>
        <taxon>Chordata</taxon>
        <taxon>Craniata</taxon>
        <taxon>Vertebrata</taxon>
        <taxon>Euteleostomi</taxon>
        <taxon>Archelosauria</taxon>
        <taxon>Archosauria</taxon>
        <taxon>Dinosauria</taxon>
        <taxon>Saurischia</taxon>
        <taxon>Theropoda</taxon>
        <taxon>Coelurosauria</taxon>
        <taxon>Aves</taxon>
        <taxon>Neognathae</taxon>
        <taxon>Neoaves</taxon>
        <taxon>Columbimorphae</taxon>
        <taxon>Columbiformes</taxon>
        <taxon>Columbidae</taxon>
        <taxon>Patagioenas</taxon>
    </lineage>
</organism>
<feature type="region of interest" description="Disordered" evidence="5">
    <location>
        <begin position="1"/>
        <end position="58"/>
    </location>
</feature>
<dbReference type="EMBL" id="LSYS01000429">
    <property type="protein sequence ID" value="OPJ90197.1"/>
    <property type="molecule type" value="Genomic_DNA"/>
</dbReference>
<comment type="caution">
    <text evidence="7">The sequence shown here is derived from an EMBL/GenBank/DDBJ whole genome shotgun (WGS) entry which is preliminary data.</text>
</comment>
<dbReference type="OrthoDB" id="9905711at2759"/>
<evidence type="ECO:0000256" key="4">
    <source>
        <dbReference type="PROSITE-ProRule" id="PRU00600"/>
    </source>
</evidence>
<proteinExistence type="predicted"/>
<evidence type="ECO:0000313" key="8">
    <source>
        <dbReference type="Proteomes" id="UP000190648"/>
    </source>
</evidence>
<feature type="compositionally biased region" description="Polar residues" evidence="5">
    <location>
        <begin position="35"/>
        <end position="46"/>
    </location>
</feature>
<dbReference type="GO" id="GO:0007229">
    <property type="term" value="P:integrin-mediated signaling pathway"/>
    <property type="evidence" value="ECO:0007669"/>
    <property type="project" value="UniProtKB-KW"/>
</dbReference>
<evidence type="ECO:0000259" key="6">
    <source>
        <dbReference type="PROSITE" id="PS51265"/>
    </source>
</evidence>
<feature type="compositionally biased region" description="Basic and acidic residues" evidence="5">
    <location>
        <begin position="142"/>
        <end position="164"/>
    </location>
</feature>
<evidence type="ECO:0000256" key="1">
    <source>
        <dbReference type="ARBA" id="ARBA00022723"/>
    </source>
</evidence>
<evidence type="ECO:0000256" key="3">
    <source>
        <dbReference type="ARBA" id="ARBA00022833"/>
    </source>
</evidence>
<keyword evidence="8" id="KW-1185">Reference proteome</keyword>
<keyword evidence="2 4" id="KW-0863">Zinc-finger</keyword>
<keyword evidence="3" id="KW-0862">Zinc</keyword>
<dbReference type="PANTHER" id="PTHR21639">
    <property type="entry name" value="DBF4-TYPE ZINC FINGER-CONTAINING PROTEIN 2"/>
    <property type="match status" value="1"/>
</dbReference>
<gene>
    <name evidence="7" type="primary">ADAM23</name>
    <name evidence="7" type="ORF">AV530_014796</name>
</gene>
<dbReference type="InterPro" id="IPR038545">
    <property type="entry name" value="Znf_DBF_sf"/>
</dbReference>
<dbReference type="Pfam" id="PF07535">
    <property type="entry name" value="zf-DBF"/>
    <property type="match status" value="1"/>
</dbReference>
<evidence type="ECO:0000256" key="2">
    <source>
        <dbReference type="ARBA" id="ARBA00022771"/>
    </source>
</evidence>
<feature type="region of interest" description="Disordered" evidence="5">
    <location>
        <begin position="140"/>
        <end position="165"/>
    </location>
</feature>
<dbReference type="InterPro" id="IPR006572">
    <property type="entry name" value="Znf_DBF"/>
</dbReference>
<keyword evidence="7" id="KW-0401">Integrin</keyword>
<dbReference type="GO" id="GO:0003676">
    <property type="term" value="F:nucleic acid binding"/>
    <property type="evidence" value="ECO:0007669"/>
    <property type="project" value="InterPro"/>
</dbReference>
<dbReference type="Gene3D" id="6.10.250.3410">
    <property type="entry name" value="DBF zinc finger"/>
    <property type="match status" value="1"/>
</dbReference>
<dbReference type="AlphaFoldDB" id="A0A1V4L1X1"/>
<dbReference type="InterPro" id="IPR038890">
    <property type="entry name" value="ZDBF2"/>
</dbReference>
<feature type="region of interest" description="Disordered" evidence="5">
    <location>
        <begin position="310"/>
        <end position="367"/>
    </location>
</feature>
<feature type="domain" description="DBF4-type" evidence="6">
    <location>
        <begin position="59"/>
        <end position="108"/>
    </location>
</feature>
<dbReference type="GO" id="GO:0008270">
    <property type="term" value="F:zinc ion binding"/>
    <property type="evidence" value="ECO:0007669"/>
    <property type="project" value="UniProtKB-KW"/>
</dbReference>
<keyword evidence="1" id="KW-0479">Metal-binding</keyword>
<feature type="compositionally biased region" description="Polar residues" evidence="5">
    <location>
        <begin position="321"/>
        <end position="334"/>
    </location>
</feature>
<reference evidence="7 8" key="1">
    <citation type="submission" date="2016-02" db="EMBL/GenBank/DDBJ databases">
        <title>Band-tailed pigeon sequencing and assembly.</title>
        <authorList>
            <person name="Soares A.E."/>
            <person name="Novak B.J."/>
            <person name="Rice E.S."/>
            <person name="O'Connell B."/>
            <person name="Chang D."/>
            <person name="Weber S."/>
            <person name="Shapiro B."/>
        </authorList>
    </citation>
    <scope>NUCLEOTIDE SEQUENCE [LARGE SCALE GENOMIC DNA]</scope>
    <source>
        <strain evidence="7">BTP2013</strain>
        <tissue evidence="7">Blood</tissue>
    </source>
</reference>
<dbReference type="SMART" id="SM00586">
    <property type="entry name" value="ZnF_DBF"/>
    <property type="match status" value="1"/>
</dbReference>
<sequence length="367" mass="41689">MKKVDDSKMFDRIKPSDETSASSAQGIERHGVEDSLQQDSNSSLHTRGQEHPQPGVSTVQNRQGYCNCCHVHYSNLEQHVFSSQHRHFTTYCRNRMGASSLMERFLQDVLQHHPHRYHDNRPTYDDMTLPVTPEAARIARLSPEEMEKKRNRDRKETSSKKQESVGEVCSSAPCLSREGTKKTSVTQPYIKKLERGQELVRRISQQSVGICSNEKWDILKDAQMANHSQEDQFTAVSRVPQHFSISPLIRSSSLNPKTAKNCKNLAASHLIQHSGYAKTRTEVPPKTTVGEKAKKPSHVRQLFRSLSFDANMRKPADVQRETTPSKSLNWSDFHSSSSASLLLDPGARQGKLQWESTLRKKSPMQKN</sequence>
<dbReference type="GO" id="GO:0071514">
    <property type="term" value="P:genomic imprinting"/>
    <property type="evidence" value="ECO:0007669"/>
    <property type="project" value="TreeGrafter"/>
</dbReference>
<evidence type="ECO:0000256" key="5">
    <source>
        <dbReference type="SAM" id="MobiDB-lite"/>
    </source>
</evidence>
<dbReference type="PROSITE" id="PS51265">
    <property type="entry name" value="ZF_DBF4"/>
    <property type="match status" value="1"/>
</dbReference>
<dbReference type="PANTHER" id="PTHR21639:SF5">
    <property type="entry name" value="DBF4-TYPE ZINC FINGER-CONTAINING PROTEIN 2"/>
    <property type="match status" value="1"/>
</dbReference>
<feature type="compositionally biased region" description="Basic and acidic residues" evidence="5">
    <location>
        <begin position="311"/>
        <end position="320"/>
    </location>
</feature>
<feature type="compositionally biased region" description="Basic and acidic residues" evidence="5">
    <location>
        <begin position="1"/>
        <end position="17"/>
    </location>
</feature>
<name>A0A1V4L1X1_PATFA</name>
<accession>A0A1V4L1X1</accession>
<evidence type="ECO:0000313" key="7">
    <source>
        <dbReference type="EMBL" id="OPJ90197.1"/>
    </source>
</evidence>
<dbReference type="Proteomes" id="UP000190648">
    <property type="component" value="Unassembled WGS sequence"/>
</dbReference>
<protein>
    <submittedName>
        <fullName evidence="7">Disintegrin and metalloproteinase domain-containing protein 23 isoform B</fullName>
    </submittedName>
</protein>